<sequence>MLDPKKFHFKTGHGSCIVRHGKILDFYLMSEEELAAVEKMLKIFSELLEDIEFGYLEKNDFKFAFFRYGEDFLVFPVREENLAEIQKLRGVALG</sequence>
<name>A0A7J2THD5_ARCFL</name>
<organism evidence="1">
    <name type="scientific">Archaeoglobus fulgidus</name>
    <dbReference type="NCBI Taxonomy" id="2234"/>
    <lineage>
        <taxon>Archaea</taxon>
        <taxon>Methanobacteriati</taxon>
        <taxon>Methanobacteriota</taxon>
        <taxon>Archaeoglobi</taxon>
        <taxon>Archaeoglobales</taxon>
        <taxon>Archaeoglobaceae</taxon>
        <taxon>Archaeoglobus</taxon>
    </lineage>
</organism>
<protein>
    <submittedName>
        <fullName evidence="1">Uncharacterized protein</fullName>
    </submittedName>
</protein>
<proteinExistence type="predicted"/>
<evidence type="ECO:0000313" key="1">
    <source>
        <dbReference type="EMBL" id="HEH34965.1"/>
    </source>
</evidence>
<dbReference type="EMBL" id="DSLA01000036">
    <property type="protein sequence ID" value="HEH34965.1"/>
    <property type="molecule type" value="Genomic_DNA"/>
</dbReference>
<gene>
    <name evidence="1" type="ORF">ENP88_02175</name>
</gene>
<dbReference type="AlphaFoldDB" id="A0A7J2THD5"/>
<comment type="caution">
    <text evidence="1">The sequence shown here is derived from an EMBL/GenBank/DDBJ whole genome shotgun (WGS) entry which is preliminary data.</text>
</comment>
<reference evidence="1" key="1">
    <citation type="journal article" date="2020" name="mSystems">
        <title>Genome- and Community-Level Interaction Insights into Carbon Utilization and Element Cycling Functions of Hydrothermarchaeota in Hydrothermal Sediment.</title>
        <authorList>
            <person name="Zhou Z."/>
            <person name="Liu Y."/>
            <person name="Xu W."/>
            <person name="Pan J."/>
            <person name="Luo Z.H."/>
            <person name="Li M."/>
        </authorList>
    </citation>
    <scope>NUCLEOTIDE SEQUENCE [LARGE SCALE GENOMIC DNA]</scope>
    <source>
        <strain evidence="1">SpSt-26</strain>
    </source>
</reference>
<accession>A0A7J2THD5</accession>